<dbReference type="AlphaFoldDB" id="I4EEA4"/>
<dbReference type="InterPro" id="IPR001789">
    <property type="entry name" value="Sig_transdc_resp-reg_receiver"/>
</dbReference>
<evidence type="ECO:0000256" key="2">
    <source>
        <dbReference type="PROSITE-ProRule" id="PRU00169"/>
    </source>
</evidence>
<dbReference type="GO" id="GO:0003677">
    <property type="term" value="F:DNA binding"/>
    <property type="evidence" value="ECO:0007669"/>
    <property type="project" value="UniProtKB-KW"/>
</dbReference>
<dbReference type="Pfam" id="PF00072">
    <property type="entry name" value="Response_reg"/>
    <property type="match status" value="1"/>
</dbReference>
<dbReference type="InterPro" id="IPR058245">
    <property type="entry name" value="NreC/VraR/RcsB-like_REC"/>
</dbReference>
<reference evidence="4 5" key="1">
    <citation type="journal article" date="2012" name="ISME J.">
        <title>Nitrification expanded: discovery, physiology and genomics of a nitrite-oxidizing bacterium from the phylum Chloroflexi.</title>
        <authorList>
            <person name="Sorokin D.Y."/>
            <person name="Lucker S."/>
            <person name="Vejmelkova D."/>
            <person name="Kostrikina N.A."/>
            <person name="Kleerebezem R."/>
            <person name="Rijpstra W.I."/>
            <person name="Damste J.S."/>
            <person name="Le Paslier D."/>
            <person name="Muyzer G."/>
            <person name="Wagner M."/>
            <person name="van Loosdrecht M.C."/>
            <person name="Daims H."/>
        </authorList>
    </citation>
    <scope>NUCLEOTIDE SEQUENCE [LARGE SCALE GENOMIC DNA]</scope>
    <source>
        <strain evidence="5">none</strain>
    </source>
</reference>
<organism evidence="4 5">
    <name type="scientific">Nitrolancea hollandica Lb</name>
    <dbReference type="NCBI Taxonomy" id="1129897"/>
    <lineage>
        <taxon>Bacteria</taxon>
        <taxon>Pseudomonadati</taxon>
        <taxon>Thermomicrobiota</taxon>
        <taxon>Thermomicrobia</taxon>
        <taxon>Sphaerobacterales</taxon>
        <taxon>Sphaerobacterineae</taxon>
        <taxon>Sphaerobacteraceae</taxon>
        <taxon>Nitrolancea</taxon>
    </lineage>
</organism>
<keyword evidence="1" id="KW-0238">DNA-binding</keyword>
<dbReference type="CDD" id="cd17535">
    <property type="entry name" value="REC_NarL-like"/>
    <property type="match status" value="1"/>
</dbReference>
<dbReference type="PROSITE" id="PS50110">
    <property type="entry name" value="RESPONSE_REGULATORY"/>
    <property type="match status" value="1"/>
</dbReference>
<keyword evidence="5" id="KW-1185">Reference proteome</keyword>
<dbReference type="InterPro" id="IPR011006">
    <property type="entry name" value="CheY-like_superfamily"/>
</dbReference>
<name>I4EEA4_9BACT</name>
<evidence type="ECO:0000259" key="3">
    <source>
        <dbReference type="PROSITE" id="PS50110"/>
    </source>
</evidence>
<dbReference type="RefSeq" id="WP_008475697.1">
    <property type="nucleotide sequence ID" value="NZ_CAGS01000087.1"/>
</dbReference>
<dbReference type="SUPFAM" id="SSF52172">
    <property type="entry name" value="CheY-like"/>
    <property type="match status" value="1"/>
</dbReference>
<dbReference type="InterPro" id="IPR039420">
    <property type="entry name" value="WalR-like"/>
</dbReference>
<sequence length="132" mass="14257">MPPHSPPARLLLVDAHELARSSLRLLLSGEPDLEVVGEASNGQEALELCCGIHPDLVLMNLRMPIMDGIMATRMIRHACPATRVLIFTIAANPEELARAEHAGAAGSLLKEASRQELIAAIHQILAGKRLFD</sequence>
<comment type="caution">
    <text evidence="4">The sequence shown here is derived from an EMBL/GenBank/DDBJ whole genome shotgun (WGS) entry which is preliminary data.</text>
</comment>
<protein>
    <submittedName>
        <fullName evidence="4">Two component transcriptional regulator, LuxR family</fullName>
    </submittedName>
</protein>
<dbReference type="SMART" id="SM00448">
    <property type="entry name" value="REC"/>
    <property type="match status" value="1"/>
</dbReference>
<accession>I4EEA4</accession>
<evidence type="ECO:0000313" key="5">
    <source>
        <dbReference type="Proteomes" id="UP000004221"/>
    </source>
</evidence>
<dbReference type="EMBL" id="CAGS01000087">
    <property type="protein sequence ID" value="CCF83016.1"/>
    <property type="molecule type" value="Genomic_DNA"/>
</dbReference>
<dbReference type="Gene3D" id="3.40.50.2300">
    <property type="match status" value="1"/>
</dbReference>
<proteinExistence type="predicted"/>
<comment type="caution">
    <text evidence="2">Lacks conserved residue(s) required for the propagation of feature annotation.</text>
</comment>
<evidence type="ECO:0000313" key="4">
    <source>
        <dbReference type="EMBL" id="CCF83016.1"/>
    </source>
</evidence>
<dbReference type="PANTHER" id="PTHR43214">
    <property type="entry name" value="TWO-COMPONENT RESPONSE REGULATOR"/>
    <property type="match status" value="1"/>
</dbReference>
<feature type="domain" description="Response regulatory" evidence="3">
    <location>
        <begin position="9"/>
        <end position="125"/>
    </location>
</feature>
<gene>
    <name evidence="4" type="ORF">NITHO_1770002</name>
</gene>
<dbReference type="GO" id="GO:0000160">
    <property type="term" value="P:phosphorelay signal transduction system"/>
    <property type="evidence" value="ECO:0007669"/>
    <property type="project" value="InterPro"/>
</dbReference>
<dbReference type="Proteomes" id="UP000004221">
    <property type="component" value="Unassembled WGS sequence"/>
</dbReference>
<evidence type="ECO:0000256" key="1">
    <source>
        <dbReference type="ARBA" id="ARBA00023125"/>
    </source>
</evidence>